<accession>A0A2T7P960</accession>
<dbReference type="InterPro" id="IPR008937">
    <property type="entry name" value="Ras-like_GEF"/>
</dbReference>
<dbReference type="OrthoDB" id="269822at2759"/>
<dbReference type="Gene3D" id="1.10.840.10">
    <property type="entry name" value="Ras guanine-nucleotide exchange factors catalytic domain"/>
    <property type="match status" value="1"/>
</dbReference>
<keyword evidence="7" id="KW-1185">Reference proteome</keyword>
<dbReference type="PANTHER" id="PTHR23113">
    <property type="entry name" value="GUANINE NUCLEOTIDE EXCHANGE FACTOR"/>
    <property type="match status" value="1"/>
</dbReference>
<dbReference type="PROSITE" id="PS50009">
    <property type="entry name" value="RASGEF_CAT"/>
    <property type="match status" value="1"/>
</dbReference>
<evidence type="ECO:0008006" key="8">
    <source>
        <dbReference type="Google" id="ProtNLM"/>
    </source>
</evidence>
<dbReference type="GO" id="GO:0007265">
    <property type="term" value="P:Ras protein signal transduction"/>
    <property type="evidence" value="ECO:0007669"/>
    <property type="project" value="TreeGrafter"/>
</dbReference>
<dbReference type="SUPFAM" id="SSF48366">
    <property type="entry name" value="Ras GEF"/>
    <property type="match status" value="1"/>
</dbReference>
<dbReference type="PROSITE" id="PS50057">
    <property type="entry name" value="FERM_3"/>
    <property type="match status" value="1"/>
</dbReference>
<feature type="non-terminal residue" evidence="6">
    <location>
        <position position="1"/>
    </location>
</feature>
<dbReference type="InterPro" id="IPR023578">
    <property type="entry name" value="Ras_GEF_dom_sf"/>
</dbReference>
<dbReference type="SMART" id="SM00147">
    <property type="entry name" value="RasGEF"/>
    <property type="match status" value="1"/>
</dbReference>
<evidence type="ECO:0000259" key="5">
    <source>
        <dbReference type="PROSITE" id="PS50057"/>
    </source>
</evidence>
<feature type="domain" description="Ras-GEF" evidence="4">
    <location>
        <begin position="365"/>
        <end position="624"/>
    </location>
</feature>
<dbReference type="InterPro" id="IPR011993">
    <property type="entry name" value="PH-like_dom_sf"/>
</dbReference>
<dbReference type="InterPro" id="IPR035963">
    <property type="entry name" value="FERM_2"/>
</dbReference>
<sequence>ECIAADKAAGAKNEGGSTHVQYRKLQKLVVSGDLPCSKEEAVTLASIQLHIEEAWPDEDDDDNDDSLSKLSDRHAADDDDEMTKSFHATPHNNRQQIFPTNTHVAEQEPLLMRGRDAERQENLRRKKELIRSNRAQRITSTRRKSSRLARTLLCASDSDWESAGEEVDVTRYLPPLFTASKKMKELIREKQKKLWHSTYYESETQFKQLYIKICKNLPSYGCKLFHVKEVQRGNTQKKIPRLLGISSTNIILLDLKTHAVVKTQKICDIDDWLSPSIKVHDSLMLEFRGTKPWTLMMSSMESLKSVTAAIWEALDMDGRFINNGALRRDSFEFDFNRRQLTIRPELGVTANHSKELDALQKLLAFPEEVAMLMTEQEHTLFLEVPPPNYVRQVTVELSRNYQPQGSRTVEDLIRRFDEVSSWITQLIITQATHEDRKAVLSCILRLAVYCYVLGNFNSVVEILCGLRSEKLKPFWLSISDEDLSTLHTLSDALLTKDPSMEYREAVGRALDIPSTKVVPFFGGFLRELKGIFVGVPSIIVLPSEENQSLEKFVSDYNGEDRFMTRIGVGGLINLDKLRQAHIVLNDIHLFHHHGRQHQSSQSKADDKVSRQSSGMGLDKDGSDSDYDLDFDSYQPVRRLYNDHEVMVVTPRLADLDHHYLQCVNHGTTLVHWEVDSGR</sequence>
<protein>
    <recommendedName>
        <fullName evidence="8">Ras-GEF domain-containing protein</fullName>
    </recommendedName>
</protein>
<evidence type="ECO:0000256" key="2">
    <source>
        <dbReference type="PROSITE-ProRule" id="PRU00168"/>
    </source>
</evidence>
<dbReference type="PANTHER" id="PTHR23113:SF368">
    <property type="entry name" value="CELL DIVISION CONTROL PROTEIN 25"/>
    <property type="match status" value="1"/>
</dbReference>
<evidence type="ECO:0000256" key="1">
    <source>
        <dbReference type="ARBA" id="ARBA00022658"/>
    </source>
</evidence>
<evidence type="ECO:0000256" key="3">
    <source>
        <dbReference type="SAM" id="MobiDB-lite"/>
    </source>
</evidence>
<evidence type="ECO:0000313" key="6">
    <source>
        <dbReference type="EMBL" id="PVD29967.1"/>
    </source>
</evidence>
<evidence type="ECO:0000313" key="7">
    <source>
        <dbReference type="Proteomes" id="UP000245119"/>
    </source>
</evidence>
<dbReference type="EMBL" id="PZQS01000005">
    <property type="protein sequence ID" value="PVD29967.1"/>
    <property type="molecule type" value="Genomic_DNA"/>
</dbReference>
<dbReference type="SUPFAM" id="SSF47031">
    <property type="entry name" value="Second domain of FERM"/>
    <property type="match status" value="1"/>
</dbReference>
<dbReference type="Gene3D" id="2.30.29.30">
    <property type="entry name" value="Pleckstrin-homology domain (PH domain)/Phosphotyrosine-binding domain (PTB)"/>
    <property type="match status" value="1"/>
</dbReference>
<dbReference type="Pfam" id="PF00373">
    <property type="entry name" value="FERM_M"/>
    <property type="match status" value="1"/>
</dbReference>
<dbReference type="AlphaFoldDB" id="A0A2T7P960"/>
<reference evidence="6 7" key="1">
    <citation type="submission" date="2018-04" db="EMBL/GenBank/DDBJ databases">
        <title>The genome of golden apple snail Pomacea canaliculata provides insight into stress tolerance and invasive adaptation.</title>
        <authorList>
            <person name="Liu C."/>
            <person name="Liu B."/>
            <person name="Ren Y."/>
            <person name="Zhang Y."/>
            <person name="Wang H."/>
            <person name="Li S."/>
            <person name="Jiang F."/>
            <person name="Yin L."/>
            <person name="Zhang G."/>
            <person name="Qian W."/>
            <person name="Fan W."/>
        </authorList>
    </citation>
    <scope>NUCLEOTIDE SEQUENCE [LARGE SCALE GENOMIC DNA]</scope>
    <source>
        <strain evidence="6">SZHN2017</strain>
        <tissue evidence="6">Muscle</tissue>
    </source>
</reference>
<dbReference type="STRING" id="400727.A0A2T7P960"/>
<dbReference type="Pfam" id="PF00617">
    <property type="entry name" value="RasGEF"/>
    <property type="match status" value="1"/>
</dbReference>
<feature type="region of interest" description="Disordered" evidence="3">
    <location>
        <begin position="594"/>
        <end position="623"/>
    </location>
</feature>
<dbReference type="InterPro" id="IPR000299">
    <property type="entry name" value="FERM_domain"/>
</dbReference>
<organism evidence="6 7">
    <name type="scientific">Pomacea canaliculata</name>
    <name type="common">Golden apple snail</name>
    <dbReference type="NCBI Taxonomy" id="400727"/>
    <lineage>
        <taxon>Eukaryota</taxon>
        <taxon>Metazoa</taxon>
        <taxon>Spiralia</taxon>
        <taxon>Lophotrochozoa</taxon>
        <taxon>Mollusca</taxon>
        <taxon>Gastropoda</taxon>
        <taxon>Caenogastropoda</taxon>
        <taxon>Architaenioglossa</taxon>
        <taxon>Ampullarioidea</taxon>
        <taxon>Ampullariidae</taxon>
        <taxon>Pomacea</taxon>
    </lineage>
</organism>
<comment type="caution">
    <text evidence="6">The sequence shown here is derived from an EMBL/GenBank/DDBJ whole genome shotgun (WGS) entry which is preliminary data.</text>
</comment>
<dbReference type="Proteomes" id="UP000245119">
    <property type="component" value="Linkage Group LG5"/>
</dbReference>
<feature type="region of interest" description="Disordered" evidence="3">
    <location>
        <begin position="55"/>
        <end position="94"/>
    </location>
</feature>
<feature type="compositionally biased region" description="Acidic residues" evidence="3">
    <location>
        <begin position="55"/>
        <end position="65"/>
    </location>
</feature>
<keyword evidence="1 2" id="KW-0344">Guanine-nucleotide releasing factor</keyword>
<name>A0A2T7P960_POMCA</name>
<dbReference type="InterPro" id="IPR019748">
    <property type="entry name" value="FERM_central"/>
</dbReference>
<dbReference type="InterPro" id="IPR001895">
    <property type="entry name" value="RASGEF_cat_dom"/>
</dbReference>
<dbReference type="GO" id="GO:0005085">
    <property type="term" value="F:guanyl-nucleotide exchange factor activity"/>
    <property type="evidence" value="ECO:0007669"/>
    <property type="project" value="UniProtKB-KW"/>
</dbReference>
<feature type="domain" description="FERM" evidence="5">
    <location>
        <begin position="1"/>
        <end position="374"/>
    </location>
</feature>
<evidence type="ECO:0000259" key="4">
    <source>
        <dbReference type="PROSITE" id="PS50009"/>
    </source>
</evidence>
<feature type="compositionally biased region" description="Basic and acidic residues" evidence="3">
    <location>
        <begin position="66"/>
        <end position="76"/>
    </location>
</feature>
<proteinExistence type="predicted"/>
<gene>
    <name evidence="6" type="ORF">C0Q70_09228</name>
</gene>
<dbReference type="GO" id="GO:0005886">
    <property type="term" value="C:plasma membrane"/>
    <property type="evidence" value="ECO:0007669"/>
    <property type="project" value="TreeGrafter"/>
</dbReference>
<dbReference type="InterPro" id="IPR036964">
    <property type="entry name" value="RASGEF_cat_dom_sf"/>
</dbReference>